<evidence type="ECO:0000256" key="1">
    <source>
        <dbReference type="ARBA" id="ARBA00009437"/>
    </source>
</evidence>
<dbReference type="SUPFAM" id="SSF46785">
    <property type="entry name" value="Winged helix' DNA-binding domain"/>
    <property type="match status" value="1"/>
</dbReference>
<name>A0A7Y8ARN2_PSETO</name>
<keyword evidence="3" id="KW-0238">DNA-binding</keyword>
<feature type="domain" description="HTH lysR-type" evidence="5">
    <location>
        <begin position="3"/>
        <end position="60"/>
    </location>
</feature>
<dbReference type="FunFam" id="3.40.190.290:FF:000001">
    <property type="entry name" value="Transcriptional regulator, LysR family"/>
    <property type="match status" value="1"/>
</dbReference>
<keyword evidence="4" id="KW-0804">Transcription</keyword>
<dbReference type="RefSeq" id="WP_016972649.1">
    <property type="nucleotide sequence ID" value="NZ_CP020369.1"/>
</dbReference>
<evidence type="ECO:0000256" key="2">
    <source>
        <dbReference type="ARBA" id="ARBA00023015"/>
    </source>
</evidence>
<dbReference type="EMBL" id="JACAQK010000013">
    <property type="protein sequence ID" value="NWD37468.1"/>
    <property type="molecule type" value="Genomic_DNA"/>
</dbReference>
<dbReference type="CDD" id="cd08422">
    <property type="entry name" value="PBP2_CrgA_like"/>
    <property type="match status" value="1"/>
</dbReference>
<dbReference type="PANTHER" id="PTHR30537">
    <property type="entry name" value="HTH-TYPE TRANSCRIPTIONAL REGULATOR"/>
    <property type="match status" value="1"/>
</dbReference>
<keyword evidence="2" id="KW-0805">Transcription regulation</keyword>
<sequence>MADEISDLRLFVRIVAAGSLSEAARRLHSSLPAVSRRLSGLESRLGVRLINRGSRHFNLTEEGALLHERGLFILDELDAAVAEVGTRQEAPRGHIRVGAPLEIGRRRIAPLIAEFSRRYPRITVELLLSDSPADVAGDDLDVGLLTEEPSDTGMVSRRLLSSRRVVCASPEYLARHGTPQTPQDLLHHDCLRLVRGRRIFDRWTFQENGHALEVQIKGTLLSNNAEVIHDWAVEGSGVVLKALWDIQGDLRDGRLIALLEPYANDFLFLNAVFPSRRHLPPRVRVFLDFLADALPAQDGATP</sequence>
<reference evidence="6 7" key="1">
    <citation type="submission" date="2020-04" db="EMBL/GenBank/DDBJ databases">
        <title>Molecular characterization of pseudomonads from Agaricus bisporus reveal novel blotch 2 pathogens in Western Europe.</title>
        <authorList>
            <person name="Taparia T."/>
            <person name="Krijger M."/>
            <person name="Haynes E."/>
            <person name="Elpinstone J.G."/>
            <person name="Noble R."/>
            <person name="Van Der Wolf J."/>
        </authorList>
    </citation>
    <scope>NUCLEOTIDE SEQUENCE [LARGE SCALE GENOMIC DNA]</scope>
    <source>
        <strain evidence="6 7">IPO3746</strain>
    </source>
</reference>
<dbReference type="Proteomes" id="UP000549134">
    <property type="component" value="Unassembled WGS sequence"/>
</dbReference>
<evidence type="ECO:0000256" key="4">
    <source>
        <dbReference type="ARBA" id="ARBA00023163"/>
    </source>
</evidence>
<evidence type="ECO:0000313" key="6">
    <source>
        <dbReference type="EMBL" id="NWD37468.1"/>
    </source>
</evidence>
<accession>A0A7Y8ARN2</accession>
<dbReference type="PROSITE" id="PS50931">
    <property type="entry name" value="HTH_LYSR"/>
    <property type="match status" value="1"/>
</dbReference>
<dbReference type="FunFam" id="1.10.10.10:FF:000001">
    <property type="entry name" value="LysR family transcriptional regulator"/>
    <property type="match status" value="1"/>
</dbReference>
<dbReference type="Pfam" id="PF03466">
    <property type="entry name" value="LysR_substrate"/>
    <property type="match status" value="1"/>
</dbReference>
<dbReference type="GO" id="GO:0003677">
    <property type="term" value="F:DNA binding"/>
    <property type="evidence" value="ECO:0007669"/>
    <property type="project" value="UniProtKB-KW"/>
</dbReference>
<dbReference type="AlphaFoldDB" id="A0A7Y8ARN2"/>
<gene>
    <name evidence="6" type="ORF">HX787_16560</name>
</gene>
<dbReference type="InterPro" id="IPR036390">
    <property type="entry name" value="WH_DNA-bd_sf"/>
</dbReference>
<dbReference type="Gene3D" id="1.10.10.10">
    <property type="entry name" value="Winged helix-like DNA-binding domain superfamily/Winged helix DNA-binding domain"/>
    <property type="match status" value="1"/>
</dbReference>
<dbReference type="InterPro" id="IPR005119">
    <property type="entry name" value="LysR_subst-bd"/>
</dbReference>
<organism evidence="6 7">
    <name type="scientific">Pseudomonas tolaasii</name>
    <dbReference type="NCBI Taxonomy" id="29442"/>
    <lineage>
        <taxon>Bacteria</taxon>
        <taxon>Pseudomonadati</taxon>
        <taxon>Pseudomonadota</taxon>
        <taxon>Gammaproteobacteria</taxon>
        <taxon>Pseudomonadales</taxon>
        <taxon>Pseudomonadaceae</taxon>
        <taxon>Pseudomonas</taxon>
    </lineage>
</organism>
<dbReference type="GO" id="GO:0003700">
    <property type="term" value="F:DNA-binding transcription factor activity"/>
    <property type="evidence" value="ECO:0007669"/>
    <property type="project" value="InterPro"/>
</dbReference>
<dbReference type="SUPFAM" id="SSF53850">
    <property type="entry name" value="Periplasmic binding protein-like II"/>
    <property type="match status" value="1"/>
</dbReference>
<evidence type="ECO:0000256" key="3">
    <source>
        <dbReference type="ARBA" id="ARBA00023125"/>
    </source>
</evidence>
<dbReference type="InterPro" id="IPR058163">
    <property type="entry name" value="LysR-type_TF_proteobact-type"/>
</dbReference>
<dbReference type="Gene3D" id="3.40.190.290">
    <property type="match status" value="1"/>
</dbReference>
<evidence type="ECO:0000259" key="5">
    <source>
        <dbReference type="PROSITE" id="PS50931"/>
    </source>
</evidence>
<comment type="caution">
    <text evidence="6">The sequence shown here is derived from an EMBL/GenBank/DDBJ whole genome shotgun (WGS) entry which is preliminary data.</text>
</comment>
<dbReference type="PANTHER" id="PTHR30537:SF5">
    <property type="entry name" value="HTH-TYPE TRANSCRIPTIONAL ACTIVATOR TTDR-RELATED"/>
    <property type="match status" value="1"/>
</dbReference>
<dbReference type="GeneID" id="55845230"/>
<dbReference type="InterPro" id="IPR036388">
    <property type="entry name" value="WH-like_DNA-bd_sf"/>
</dbReference>
<protein>
    <submittedName>
        <fullName evidence="6">LysR family transcriptional regulator</fullName>
    </submittedName>
</protein>
<dbReference type="Pfam" id="PF00126">
    <property type="entry name" value="HTH_1"/>
    <property type="match status" value="1"/>
</dbReference>
<comment type="similarity">
    <text evidence="1">Belongs to the LysR transcriptional regulatory family.</text>
</comment>
<evidence type="ECO:0000313" key="7">
    <source>
        <dbReference type="Proteomes" id="UP000549134"/>
    </source>
</evidence>
<proteinExistence type="inferred from homology"/>
<dbReference type="InterPro" id="IPR000847">
    <property type="entry name" value="LysR_HTH_N"/>
</dbReference>